<evidence type="ECO:0000313" key="2">
    <source>
        <dbReference type="EMBL" id="KAJ5159689.1"/>
    </source>
</evidence>
<keyword evidence="3" id="KW-1185">Reference proteome</keyword>
<protein>
    <submittedName>
        <fullName evidence="2">Uncharacterized protein</fullName>
    </submittedName>
</protein>
<dbReference type="Proteomes" id="UP001149163">
    <property type="component" value="Unassembled WGS sequence"/>
</dbReference>
<organism evidence="2 3">
    <name type="scientific">Penicillium canariense</name>
    <dbReference type="NCBI Taxonomy" id="189055"/>
    <lineage>
        <taxon>Eukaryota</taxon>
        <taxon>Fungi</taxon>
        <taxon>Dikarya</taxon>
        <taxon>Ascomycota</taxon>
        <taxon>Pezizomycotina</taxon>
        <taxon>Eurotiomycetes</taxon>
        <taxon>Eurotiomycetidae</taxon>
        <taxon>Eurotiales</taxon>
        <taxon>Aspergillaceae</taxon>
        <taxon>Penicillium</taxon>
    </lineage>
</organism>
<gene>
    <name evidence="2" type="ORF">N7482_006693</name>
</gene>
<comment type="caution">
    <text evidence="2">The sequence shown here is derived from an EMBL/GenBank/DDBJ whole genome shotgun (WGS) entry which is preliminary data.</text>
</comment>
<dbReference type="EMBL" id="JAPQKN010000004">
    <property type="protein sequence ID" value="KAJ5159689.1"/>
    <property type="molecule type" value="Genomic_DNA"/>
</dbReference>
<feature type="compositionally biased region" description="Basic residues" evidence="1">
    <location>
        <begin position="1"/>
        <end position="13"/>
    </location>
</feature>
<feature type="region of interest" description="Disordered" evidence="1">
    <location>
        <begin position="68"/>
        <end position="103"/>
    </location>
</feature>
<sequence length="133" mass="14246">MPSPARHRHRPCRRASCSAPKCHGDLSRTALSWPAMCRSGEAGDGSHPTVQGPISALTDILQAAHEIPDRPGVLGGDQRGPAYGPVARRQELSGRWSRGIMGDGRWTGPSQAFTGSWWALVQGPAPGKHFLSF</sequence>
<feature type="region of interest" description="Disordered" evidence="1">
    <location>
        <begin position="1"/>
        <end position="21"/>
    </location>
</feature>
<reference evidence="2" key="2">
    <citation type="journal article" date="2023" name="IMA Fungus">
        <title>Comparative genomic study of the Penicillium genus elucidates a diverse pangenome and 15 lateral gene transfer events.</title>
        <authorList>
            <person name="Petersen C."/>
            <person name="Sorensen T."/>
            <person name="Nielsen M.R."/>
            <person name="Sondergaard T.E."/>
            <person name="Sorensen J.L."/>
            <person name="Fitzpatrick D.A."/>
            <person name="Frisvad J.C."/>
            <person name="Nielsen K.L."/>
        </authorList>
    </citation>
    <scope>NUCLEOTIDE SEQUENCE</scope>
    <source>
        <strain evidence="2">IBT 26290</strain>
    </source>
</reference>
<dbReference type="GeneID" id="81427994"/>
<evidence type="ECO:0000256" key="1">
    <source>
        <dbReference type="SAM" id="MobiDB-lite"/>
    </source>
</evidence>
<name>A0A9W9HV99_9EURO</name>
<proteinExistence type="predicted"/>
<reference evidence="2" key="1">
    <citation type="submission" date="2022-11" db="EMBL/GenBank/DDBJ databases">
        <authorList>
            <person name="Petersen C."/>
        </authorList>
    </citation>
    <scope>NUCLEOTIDE SEQUENCE</scope>
    <source>
        <strain evidence="2">IBT 26290</strain>
    </source>
</reference>
<dbReference type="AlphaFoldDB" id="A0A9W9HV99"/>
<accession>A0A9W9HV99</accession>
<evidence type="ECO:0000313" key="3">
    <source>
        <dbReference type="Proteomes" id="UP001149163"/>
    </source>
</evidence>
<dbReference type="RefSeq" id="XP_056541247.1">
    <property type="nucleotide sequence ID" value="XM_056688818.1"/>
</dbReference>